<accession>A0A2U8PD99</accession>
<organism evidence="1 2">
    <name type="scientific">Bradyrhizobium ottawaense</name>
    <dbReference type="NCBI Taxonomy" id="931866"/>
    <lineage>
        <taxon>Bacteria</taxon>
        <taxon>Pseudomonadati</taxon>
        <taxon>Pseudomonadota</taxon>
        <taxon>Alphaproteobacteria</taxon>
        <taxon>Hyphomicrobiales</taxon>
        <taxon>Nitrobacteraceae</taxon>
        <taxon>Bradyrhizobium</taxon>
    </lineage>
</organism>
<reference evidence="1 2" key="2">
    <citation type="journal article" date="2017" name="Syst. Appl. Microbiol.">
        <title>Soybeans inoculated with root zone soils of Canadian native legumes harbour diverse and novel Bradyrhizobium spp. that possess agricultural potential.</title>
        <authorList>
            <person name="Bromfield E.S.P."/>
            <person name="Cloutier S."/>
            <person name="Tambong J.T."/>
            <person name="Tran Thi T.V."/>
        </authorList>
    </citation>
    <scope>NUCLEOTIDE SEQUENCE [LARGE SCALE GENOMIC DNA]</scope>
    <source>
        <strain evidence="1 2">OO99</strain>
    </source>
</reference>
<dbReference type="KEGG" id="bot:CIT37_29085"/>
<proteinExistence type="predicted"/>
<protein>
    <submittedName>
        <fullName evidence="1">Uncharacterized protein</fullName>
    </submittedName>
</protein>
<dbReference type="AlphaFoldDB" id="A0A2U8PD99"/>
<dbReference type="EMBL" id="CP029425">
    <property type="protein sequence ID" value="AWL95742.1"/>
    <property type="molecule type" value="Genomic_DNA"/>
</dbReference>
<gene>
    <name evidence="1" type="ORF">CIT37_29085</name>
</gene>
<name>A0A2U8PD99_9BRAD</name>
<sequence>MDPTIVDDAEDLYRSIRANSDEYTYQDGKLYFSSTAFDDRHMRPSVDRSSIRTNPMDARKSPSDGITKVLAAAVRRSCRVEIIENGNVVGSYAVDAIHRPIENEQDQVDNLAHCQIECNPTIANKSRFKKLKAGLANLANEQGFVVQPTDDPA</sequence>
<dbReference type="RefSeq" id="WP_095425319.1">
    <property type="nucleotide sequence ID" value="NZ_CP029425.2"/>
</dbReference>
<evidence type="ECO:0000313" key="2">
    <source>
        <dbReference type="Proteomes" id="UP000215703"/>
    </source>
</evidence>
<reference evidence="1 2" key="1">
    <citation type="journal article" date="2014" name="Int. J. Syst. Evol. Microbiol.">
        <title>Bradyrhizobium ottawaense sp. nov., a symbiotic nitrogen fixing bacterium from root nodules of soybeans in Canada.</title>
        <authorList>
            <person name="Yu X."/>
            <person name="Cloutier S."/>
            <person name="Tambong J.T."/>
            <person name="Bromfield E.S."/>
        </authorList>
    </citation>
    <scope>NUCLEOTIDE SEQUENCE [LARGE SCALE GENOMIC DNA]</scope>
    <source>
        <strain evidence="1 2">OO99</strain>
    </source>
</reference>
<dbReference type="Proteomes" id="UP000215703">
    <property type="component" value="Chromosome"/>
</dbReference>
<evidence type="ECO:0000313" key="1">
    <source>
        <dbReference type="EMBL" id="AWL95742.1"/>
    </source>
</evidence>
<dbReference type="GeneID" id="92966692"/>